<dbReference type="NCBIfam" id="TIGR01640">
    <property type="entry name" value="F_box_assoc_1"/>
    <property type="match status" value="1"/>
</dbReference>
<evidence type="ECO:0000313" key="3">
    <source>
        <dbReference type="Proteomes" id="UP001642260"/>
    </source>
</evidence>
<dbReference type="InterPro" id="IPR017451">
    <property type="entry name" value="F-box-assoc_interact_dom"/>
</dbReference>
<organism evidence="2 3">
    <name type="scientific">Eruca vesicaria subsp. sativa</name>
    <name type="common">Garden rocket</name>
    <name type="synonym">Eruca sativa</name>
    <dbReference type="NCBI Taxonomy" id="29727"/>
    <lineage>
        <taxon>Eukaryota</taxon>
        <taxon>Viridiplantae</taxon>
        <taxon>Streptophyta</taxon>
        <taxon>Embryophyta</taxon>
        <taxon>Tracheophyta</taxon>
        <taxon>Spermatophyta</taxon>
        <taxon>Magnoliopsida</taxon>
        <taxon>eudicotyledons</taxon>
        <taxon>Gunneridae</taxon>
        <taxon>Pentapetalae</taxon>
        <taxon>rosids</taxon>
        <taxon>malvids</taxon>
        <taxon>Brassicales</taxon>
        <taxon>Brassicaceae</taxon>
        <taxon>Brassiceae</taxon>
        <taxon>Eruca</taxon>
    </lineage>
</organism>
<dbReference type="Proteomes" id="UP001642260">
    <property type="component" value="Unassembled WGS sequence"/>
</dbReference>
<dbReference type="InterPro" id="IPR013187">
    <property type="entry name" value="F-box-assoc_dom_typ3"/>
</dbReference>
<dbReference type="EMBL" id="CAKOAT010690709">
    <property type="protein sequence ID" value="CAH8385958.1"/>
    <property type="molecule type" value="Genomic_DNA"/>
</dbReference>
<keyword evidence="3" id="KW-1185">Reference proteome</keyword>
<gene>
    <name evidence="2" type="ORF">ERUC_LOCUS38441</name>
</gene>
<accession>A0ABC8LQ76</accession>
<reference evidence="2 3" key="1">
    <citation type="submission" date="2022-03" db="EMBL/GenBank/DDBJ databases">
        <authorList>
            <person name="Macdonald S."/>
            <person name="Ahmed S."/>
            <person name="Newling K."/>
        </authorList>
    </citation>
    <scope>NUCLEOTIDE SEQUENCE [LARGE SCALE GENOMIC DNA]</scope>
</reference>
<dbReference type="PANTHER" id="PTHR31111:SF68">
    <property type="entry name" value="F-BOX DOMAIN-CONTAINING PROTEIN"/>
    <property type="match status" value="1"/>
</dbReference>
<comment type="caution">
    <text evidence="2">The sequence shown here is derived from an EMBL/GenBank/DDBJ whole genome shotgun (WGS) entry which is preliminary data.</text>
</comment>
<sequence length="112" mass="12861">MKCHSQPYIVISPSVHGLICYGPPSKLMIYNPSTRRSIALPKIDSHRLRMYHFLGYHLIDGEHKILCMSRGMHVRRGRGLAHKIQVLTLGNGNSWRMIMIVLPTLLNQLIYV</sequence>
<feature type="domain" description="F-box associated beta-propeller type 3" evidence="1">
    <location>
        <begin position="6"/>
        <end position="99"/>
    </location>
</feature>
<protein>
    <recommendedName>
        <fullName evidence="1">F-box associated beta-propeller type 3 domain-containing protein</fullName>
    </recommendedName>
</protein>
<dbReference type="Pfam" id="PF08268">
    <property type="entry name" value="FBA_3"/>
    <property type="match status" value="1"/>
</dbReference>
<name>A0ABC8LQ76_ERUVS</name>
<evidence type="ECO:0000259" key="1">
    <source>
        <dbReference type="Pfam" id="PF08268"/>
    </source>
</evidence>
<dbReference type="AlphaFoldDB" id="A0ABC8LQ76"/>
<proteinExistence type="predicted"/>
<dbReference type="PANTHER" id="PTHR31111">
    <property type="entry name" value="BNAA05G37150D PROTEIN-RELATED"/>
    <property type="match status" value="1"/>
</dbReference>
<evidence type="ECO:0000313" key="2">
    <source>
        <dbReference type="EMBL" id="CAH8385958.1"/>
    </source>
</evidence>